<dbReference type="GO" id="GO:0042795">
    <property type="term" value="P:snRNA transcription by RNA polymerase II"/>
    <property type="evidence" value="ECO:0007669"/>
    <property type="project" value="TreeGrafter"/>
</dbReference>
<feature type="region of interest" description="Disordered" evidence="1">
    <location>
        <begin position="346"/>
        <end position="367"/>
    </location>
</feature>
<feature type="compositionally biased region" description="Basic and acidic residues" evidence="1">
    <location>
        <begin position="313"/>
        <end position="322"/>
    </location>
</feature>
<feature type="compositionally biased region" description="Basic and acidic residues" evidence="1">
    <location>
        <begin position="357"/>
        <end position="367"/>
    </location>
</feature>
<dbReference type="AlphaFoldDB" id="A0AAV4SZD9"/>
<protein>
    <submittedName>
        <fullName evidence="2">snRNA-activating protein complex subunit 1</fullName>
    </submittedName>
</protein>
<name>A0AAV4SZD9_CAEEX</name>
<dbReference type="GO" id="GO:0043565">
    <property type="term" value="F:sequence-specific DNA binding"/>
    <property type="evidence" value="ECO:0007669"/>
    <property type="project" value="TreeGrafter"/>
</dbReference>
<keyword evidence="3" id="KW-1185">Reference proteome</keyword>
<dbReference type="EMBL" id="BPLR01010294">
    <property type="protein sequence ID" value="GIY38381.1"/>
    <property type="molecule type" value="Genomic_DNA"/>
</dbReference>
<dbReference type="GO" id="GO:0042796">
    <property type="term" value="P:snRNA transcription by RNA polymerase III"/>
    <property type="evidence" value="ECO:0007669"/>
    <property type="project" value="TreeGrafter"/>
</dbReference>
<comment type="caution">
    <text evidence="2">The sequence shown here is derived from an EMBL/GenBank/DDBJ whole genome shotgun (WGS) entry which is preliminary data.</text>
</comment>
<dbReference type="PANTHER" id="PTHR15131">
    <property type="entry name" value="SMALL NUCLEAR RNA ACTIVATING COMPLEX, POLYPEPTIDE 1"/>
    <property type="match status" value="1"/>
</dbReference>
<gene>
    <name evidence="2" type="primary">SNAPC1</name>
    <name evidence="2" type="ORF">CEXT_382621</name>
</gene>
<evidence type="ECO:0000313" key="2">
    <source>
        <dbReference type="EMBL" id="GIY38381.1"/>
    </source>
</evidence>
<proteinExistence type="predicted"/>
<feature type="region of interest" description="Disordered" evidence="1">
    <location>
        <begin position="290"/>
        <end position="329"/>
    </location>
</feature>
<dbReference type="Pfam" id="PF09808">
    <property type="entry name" value="SNAPC1"/>
    <property type="match status" value="1"/>
</dbReference>
<dbReference type="Proteomes" id="UP001054945">
    <property type="component" value="Unassembled WGS sequence"/>
</dbReference>
<sequence>MKPVAAGFKEDAENLRKEFIDKHSLEFSDFAAVWKSHNFSIIYLYSDNLELTQFMQEAFQLTLKYLPSSLLSDKCFAVYLLYALFKNQPLEPPIRVRVTQSEYNGIRQIKTDVHHGCKSLHYIINYMHAHGFDFVRHSTLHGPLNLRNSQHREKNSLNDVLRSKNGFMELCASDILTEVQDLRKKYAETKAKLPYNVKRSMDSLIDFIKPDERFQIINYAERLNVMNKEEVSEEGNTVTSHCMELGTKSNIGFRRAKLKVQSFESQARFKQLNDSSSDSDSEIEFVEISQPKRKRGRPRKKVEKRAHRKKPLEKRAELENDPKYTPSRRGRLAKIDYCTYYEMDPGFSHHSLSQNTKESKSSEESSD</sequence>
<organism evidence="2 3">
    <name type="scientific">Caerostris extrusa</name>
    <name type="common">Bark spider</name>
    <name type="synonym">Caerostris bankana</name>
    <dbReference type="NCBI Taxonomy" id="172846"/>
    <lineage>
        <taxon>Eukaryota</taxon>
        <taxon>Metazoa</taxon>
        <taxon>Ecdysozoa</taxon>
        <taxon>Arthropoda</taxon>
        <taxon>Chelicerata</taxon>
        <taxon>Arachnida</taxon>
        <taxon>Araneae</taxon>
        <taxon>Araneomorphae</taxon>
        <taxon>Entelegynae</taxon>
        <taxon>Araneoidea</taxon>
        <taxon>Araneidae</taxon>
        <taxon>Caerostris</taxon>
    </lineage>
</organism>
<evidence type="ECO:0000313" key="3">
    <source>
        <dbReference type="Proteomes" id="UP001054945"/>
    </source>
</evidence>
<feature type="compositionally biased region" description="Basic residues" evidence="1">
    <location>
        <begin position="291"/>
        <end position="312"/>
    </location>
</feature>
<evidence type="ECO:0000256" key="1">
    <source>
        <dbReference type="SAM" id="MobiDB-lite"/>
    </source>
</evidence>
<dbReference type="InterPro" id="IPR019188">
    <property type="entry name" value="SNAPC1"/>
</dbReference>
<reference evidence="2 3" key="1">
    <citation type="submission" date="2021-06" db="EMBL/GenBank/DDBJ databases">
        <title>Caerostris extrusa draft genome.</title>
        <authorList>
            <person name="Kono N."/>
            <person name="Arakawa K."/>
        </authorList>
    </citation>
    <scope>NUCLEOTIDE SEQUENCE [LARGE SCALE GENOMIC DNA]</scope>
</reference>
<dbReference type="PANTHER" id="PTHR15131:SF3">
    <property type="entry name" value="SNRNA-ACTIVATING PROTEIN COMPLEX SUBUNIT 1"/>
    <property type="match status" value="1"/>
</dbReference>
<accession>A0AAV4SZD9</accession>
<dbReference type="GO" id="GO:0019185">
    <property type="term" value="C:snRNA-activating protein complex"/>
    <property type="evidence" value="ECO:0007669"/>
    <property type="project" value="TreeGrafter"/>
</dbReference>